<feature type="chain" id="PRO_5023130537" evidence="1">
    <location>
        <begin position="25"/>
        <end position="150"/>
    </location>
</feature>
<comment type="caution">
    <text evidence="2">The sequence shown here is derived from an EMBL/GenBank/DDBJ whole genome shotgun (WGS) entry which is preliminary data.</text>
</comment>
<dbReference type="SUPFAM" id="SSF75169">
    <property type="entry name" value="DsrEFH-like"/>
    <property type="match status" value="1"/>
</dbReference>
<proteinExistence type="predicted"/>
<dbReference type="OrthoDB" id="5295901at2"/>
<dbReference type="InterPro" id="IPR027396">
    <property type="entry name" value="DsrEFH-like"/>
</dbReference>
<dbReference type="Pfam" id="PF02635">
    <property type="entry name" value="DsrE"/>
    <property type="match status" value="1"/>
</dbReference>
<accession>A0A5C7EMV1</accession>
<evidence type="ECO:0000313" key="3">
    <source>
        <dbReference type="Proteomes" id="UP000321201"/>
    </source>
</evidence>
<dbReference type="PANTHER" id="PTHR37691:SF1">
    <property type="entry name" value="BLR3518 PROTEIN"/>
    <property type="match status" value="1"/>
</dbReference>
<dbReference type="AlphaFoldDB" id="A0A5C7EMV1"/>
<feature type="signal peptide" evidence="1">
    <location>
        <begin position="1"/>
        <end position="24"/>
    </location>
</feature>
<dbReference type="Gene3D" id="3.40.1260.10">
    <property type="entry name" value="DsrEFH-like"/>
    <property type="match status" value="1"/>
</dbReference>
<evidence type="ECO:0000256" key="1">
    <source>
        <dbReference type="SAM" id="SignalP"/>
    </source>
</evidence>
<keyword evidence="1" id="KW-0732">Signal</keyword>
<keyword evidence="3" id="KW-1185">Reference proteome</keyword>
<organism evidence="2 3">
    <name type="scientific">Pelomicrobium methylotrophicum</name>
    <dbReference type="NCBI Taxonomy" id="2602750"/>
    <lineage>
        <taxon>Bacteria</taxon>
        <taxon>Pseudomonadati</taxon>
        <taxon>Pseudomonadota</taxon>
        <taxon>Hydrogenophilia</taxon>
        <taxon>Hydrogenophilia incertae sedis</taxon>
        <taxon>Pelomicrobium</taxon>
    </lineage>
</organism>
<name>A0A5C7EMV1_9PROT</name>
<dbReference type="EMBL" id="VPFL01000004">
    <property type="protein sequence ID" value="TXF12929.1"/>
    <property type="molecule type" value="Genomic_DNA"/>
</dbReference>
<dbReference type="InParanoid" id="A0A5C7EMV1"/>
<dbReference type="PANTHER" id="PTHR37691">
    <property type="entry name" value="BLR3518 PROTEIN"/>
    <property type="match status" value="1"/>
</dbReference>
<dbReference type="Proteomes" id="UP000321201">
    <property type="component" value="Unassembled WGS sequence"/>
</dbReference>
<dbReference type="InterPro" id="IPR003787">
    <property type="entry name" value="Sulphur_relay_DsrE/F-like"/>
</dbReference>
<gene>
    <name evidence="2" type="ORF">FR698_03990</name>
</gene>
<sequence length="150" mass="16288">MSRRNVLAMLASLPLFGVAAAAGAGEGMKTAPGRKDDKYRVVIQVSDDDPKTWNLALNNARNVQKDLGKENVEIEIVAYGPGLAMLKMESVVGNKVAELRKSGVNMVACQNTMDAQKVTSADLLPDIGFVRAGVVEIMKRQREGWAYIRP</sequence>
<protein>
    <submittedName>
        <fullName evidence="2">Uncharacterized protein</fullName>
    </submittedName>
</protein>
<evidence type="ECO:0000313" key="2">
    <source>
        <dbReference type="EMBL" id="TXF12929.1"/>
    </source>
</evidence>
<reference evidence="2 3" key="1">
    <citation type="submission" date="2019-08" db="EMBL/GenBank/DDBJ databases">
        <title>Pelomicrobium methylotrophicum gen. nov., sp. nov. a moderately thermophilic, facultatively anaerobic, lithoautotrophic and methylotrophic bacterium isolated from a terrestrial mud volcano.</title>
        <authorList>
            <person name="Slobodkina G.B."/>
            <person name="Merkel A.Y."/>
            <person name="Slobodkin A.I."/>
        </authorList>
    </citation>
    <scope>NUCLEOTIDE SEQUENCE [LARGE SCALE GENOMIC DNA]</scope>
    <source>
        <strain evidence="2 3">SM250</strain>
    </source>
</reference>